<dbReference type="InterPro" id="IPR011013">
    <property type="entry name" value="Gal_mutarotase_sf_dom"/>
</dbReference>
<evidence type="ECO:0000313" key="4">
    <source>
        <dbReference type="EMBL" id="TRZ28414.1"/>
    </source>
</evidence>
<dbReference type="Pfam" id="PF01263">
    <property type="entry name" value="Aldose_epim"/>
    <property type="match status" value="1"/>
</dbReference>
<organism evidence="4 5">
    <name type="scientific">Enterococcus avium</name>
    <name type="common">Streptococcus avium</name>
    <dbReference type="NCBI Taxonomy" id="33945"/>
    <lineage>
        <taxon>Bacteria</taxon>
        <taxon>Bacillati</taxon>
        <taxon>Bacillota</taxon>
        <taxon>Bacilli</taxon>
        <taxon>Lactobacillales</taxon>
        <taxon>Enterococcaceae</taxon>
        <taxon>Enterococcus</taxon>
    </lineage>
</organism>
<evidence type="ECO:0000256" key="2">
    <source>
        <dbReference type="ARBA" id="ARBA00032300"/>
    </source>
</evidence>
<dbReference type="PANTHER" id="PTHR10091:SF0">
    <property type="entry name" value="GALACTOSE MUTAROTASE"/>
    <property type="match status" value="1"/>
</dbReference>
<dbReference type="GO" id="GO:0030246">
    <property type="term" value="F:carbohydrate binding"/>
    <property type="evidence" value="ECO:0007669"/>
    <property type="project" value="InterPro"/>
</dbReference>
<protein>
    <recommendedName>
        <fullName evidence="1">Aldose 1-epimerase</fullName>
    </recommendedName>
    <alternativeName>
        <fullName evidence="3">Galactose mutarotase</fullName>
    </alternativeName>
    <alternativeName>
        <fullName evidence="2">Type-1 mutarotase</fullName>
    </alternativeName>
</protein>
<gene>
    <name evidence="4" type="ORF">AUF17_16995</name>
</gene>
<evidence type="ECO:0000313" key="5">
    <source>
        <dbReference type="Proteomes" id="UP000316316"/>
    </source>
</evidence>
<dbReference type="RefSeq" id="WP_016177935.1">
    <property type="nucleotide sequence ID" value="NZ_CAAKOH010000157.1"/>
</dbReference>
<dbReference type="GO" id="GO:0006006">
    <property type="term" value="P:glucose metabolic process"/>
    <property type="evidence" value="ECO:0007669"/>
    <property type="project" value="TreeGrafter"/>
</dbReference>
<comment type="caution">
    <text evidence="4">The sequence shown here is derived from an EMBL/GenBank/DDBJ whole genome shotgun (WGS) entry which is preliminary data.</text>
</comment>
<dbReference type="PANTHER" id="PTHR10091">
    <property type="entry name" value="ALDOSE-1-EPIMERASE"/>
    <property type="match status" value="1"/>
</dbReference>
<dbReference type="Gene3D" id="2.70.98.10">
    <property type="match status" value="1"/>
</dbReference>
<dbReference type="InterPro" id="IPR008183">
    <property type="entry name" value="Aldose_1/G6P_1-epimerase"/>
</dbReference>
<dbReference type="GO" id="GO:0005737">
    <property type="term" value="C:cytoplasm"/>
    <property type="evidence" value="ECO:0007669"/>
    <property type="project" value="TreeGrafter"/>
</dbReference>
<dbReference type="InterPro" id="IPR014718">
    <property type="entry name" value="GH-type_carb-bd"/>
</dbReference>
<proteinExistence type="predicted"/>
<dbReference type="GO" id="GO:0033499">
    <property type="term" value="P:galactose catabolic process via UDP-galactose, Leloir pathway"/>
    <property type="evidence" value="ECO:0007669"/>
    <property type="project" value="TreeGrafter"/>
</dbReference>
<dbReference type="InterPro" id="IPR018052">
    <property type="entry name" value="Ald1_epimerase_CS"/>
</dbReference>
<accession>A0A8B5VVG0</accession>
<reference evidence="4 5" key="1">
    <citation type="submission" date="2017-10" db="EMBL/GenBank/DDBJ databases">
        <title>FDA dAtabase for Regulatory Grade micrObial Sequences (FDA-ARGOS): Supporting development and validation of Infectious Disease Dx tests.</title>
        <authorList>
            <person name="Campos J."/>
            <person name="Goldberg B."/>
            <person name="Tallon L.J."/>
            <person name="Sadzewicz L."/>
            <person name="Sengamalay N."/>
            <person name="Ott S."/>
            <person name="Godinez A."/>
            <person name="Nagaraj S."/>
            <person name="Vyas G."/>
            <person name="Aluvathingal J."/>
            <person name="Nadendla S."/>
            <person name="Geyer C."/>
            <person name="Nandy P."/>
            <person name="Hobson J."/>
            <person name="Sichtig H."/>
        </authorList>
    </citation>
    <scope>NUCLEOTIDE SEQUENCE [LARGE SCALE GENOMIC DNA]</scope>
    <source>
        <strain evidence="4 5">FDAARGOS_185</strain>
    </source>
</reference>
<dbReference type="AlphaFoldDB" id="A0A8B5VVG0"/>
<dbReference type="GO" id="GO:0004034">
    <property type="term" value="F:aldose 1-epimerase activity"/>
    <property type="evidence" value="ECO:0007669"/>
    <property type="project" value="TreeGrafter"/>
</dbReference>
<dbReference type="Proteomes" id="UP000316316">
    <property type="component" value="Unassembled WGS sequence"/>
</dbReference>
<evidence type="ECO:0000256" key="3">
    <source>
        <dbReference type="ARBA" id="ARBA00033373"/>
    </source>
</evidence>
<dbReference type="EMBL" id="PDXQ01000002">
    <property type="protein sequence ID" value="TRZ28414.1"/>
    <property type="molecule type" value="Genomic_DNA"/>
</dbReference>
<sequence length="320" mass="37325">MKKYTLENEFILVEFLDLGGCITKLEKKNNQTNFVLHYSDSETYQSNPYFLGATIGRNAGRTFPPYYLNSDEKQIRLDTNEGDLHLHGGKEGLQFKQWSVKKIDETAYRLSYFDTDSVYEDMDFTIYYRLEGNTFIVEMHGNSEQPTICNLTNHSYFNLNHNKKTIENHWLTIDDAEIQLIDAQLVPTQEYVKPTGEYESYNFQKEVQIKKALGTEKKLAKLCGNGINLAYRFTDPDFMRTKIKLKNDTGDNRLTIRSNQEACVVYTLNSIDKPVLLNREIPIEPFMGITFEMQQIPNYVHEKKDHLCQKYSSITTYEIN</sequence>
<dbReference type="PROSITE" id="PS00545">
    <property type="entry name" value="ALDOSE_1_EPIMERASE"/>
    <property type="match status" value="1"/>
</dbReference>
<evidence type="ECO:0000256" key="1">
    <source>
        <dbReference type="ARBA" id="ARBA00014165"/>
    </source>
</evidence>
<dbReference type="SUPFAM" id="SSF74650">
    <property type="entry name" value="Galactose mutarotase-like"/>
    <property type="match status" value="1"/>
</dbReference>
<name>A0A8B5VVG0_ENTAV</name>